<protein>
    <recommendedName>
        <fullName evidence="4">DUF3611 family protein</fullName>
    </recommendedName>
</protein>
<dbReference type="PANTHER" id="PTHR34548:SF2">
    <property type="entry name" value="PROTEIN TIC 21, CHLOROPLASTIC"/>
    <property type="match status" value="1"/>
</dbReference>
<dbReference type="EMBL" id="CP003630">
    <property type="protein sequence ID" value="AFZ20319.1"/>
    <property type="molecule type" value="Genomic_DNA"/>
</dbReference>
<evidence type="ECO:0000313" key="3">
    <source>
        <dbReference type="Proteomes" id="UP000010471"/>
    </source>
</evidence>
<organism evidence="2 3">
    <name type="scientific">Allocoleopsis franciscana PCC 7113</name>
    <dbReference type="NCBI Taxonomy" id="1173027"/>
    <lineage>
        <taxon>Bacteria</taxon>
        <taxon>Bacillati</taxon>
        <taxon>Cyanobacteriota</taxon>
        <taxon>Cyanophyceae</taxon>
        <taxon>Coleofasciculales</taxon>
        <taxon>Coleofasciculaceae</taxon>
        <taxon>Allocoleopsis</taxon>
        <taxon>Allocoleopsis franciscana</taxon>
    </lineage>
</organism>
<keyword evidence="1" id="KW-0472">Membrane</keyword>
<evidence type="ECO:0000256" key="1">
    <source>
        <dbReference type="SAM" id="Phobius"/>
    </source>
</evidence>
<keyword evidence="1" id="KW-0812">Transmembrane</keyword>
<sequence length="205" mass="22186">MQSTVETHRVHPNLDRIGNRLRLVGWASWWIQLGFGAVSVLMLLFAISGRSFSRSIAPAPGVPVTGYTQATTPGLGFSVFWAVCGILVLLFTIYLAFRLTRLAKRLRNPNPELHPKKAEVMQLLRIAIIAGFVGMLLTILGSGAGLGVLLSKSIAQPQGVAIYDPNRVIRSLDIFVAMAGMNGIVAHYVGTVASGGLFIWLHPQL</sequence>
<keyword evidence="1" id="KW-1133">Transmembrane helix</keyword>
<dbReference type="KEGG" id="mic:Mic7113_4643"/>
<dbReference type="PATRIC" id="fig|1173027.3.peg.5138"/>
<feature type="transmembrane region" description="Helical" evidence="1">
    <location>
        <begin position="21"/>
        <end position="47"/>
    </location>
</feature>
<accession>K9WKL6</accession>
<proteinExistence type="predicted"/>
<evidence type="ECO:0008006" key="4">
    <source>
        <dbReference type="Google" id="ProtNLM"/>
    </source>
</evidence>
<keyword evidence="3" id="KW-1185">Reference proteome</keyword>
<evidence type="ECO:0000313" key="2">
    <source>
        <dbReference type="EMBL" id="AFZ20319.1"/>
    </source>
</evidence>
<dbReference type="AlphaFoldDB" id="K9WKL6"/>
<name>K9WKL6_9CYAN</name>
<dbReference type="eggNOG" id="COG3038">
    <property type="taxonomic scope" value="Bacteria"/>
</dbReference>
<dbReference type="OrthoDB" id="5766633at2"/>
<dbReference type="PANTHER" id="PTHR34548">
    <property type="entry name" value="PROTEIN TIC 21, CHLOROPLASTIC"/>
    <property type="match status" value="1"/>
</dbReference>
<feature type="transmembrane region" description="Helical" evidence="1">
    <location>
        <begin position="75"/>
        <end position="97"/>
    </location>
</feature>
<dbReference type="InterPro" id="IPR022051">
    <property type="entry name" value="DUF3611"/>
</dbReference>
<dbReference type="RefSeq" id="WP_015184454.1">
    <property type="nucleotide sequence ID" value="NC_019738.1"/>
</dbReference>
<dbReference type="Pfam" id="PF12263">
    <property type="entry name" value="DUF3611"/>
    <property type="match status" value="1"/>
</dbReference>
<feature type="transmembrane region" description="Helical" evidence="1">
    <location>
        <begin position="174"/>
        <end position="201"/>
    </location>
</feature>
<dbReference type="STRING" id="1173027.Mic7113_4643"/>
<reference evidence="2 3" key="1">
    <citation type="submission" date="2012-06" db="EMBL/GenBank/DDBJ databases">
        <title>Finished chromosome of genome of Microcoleus sp. PCC 7113.</title>
        <authorList>
            <consortium name="US DOE Joint Genome Institute"/>
            <person name="Gugger M."/>
            <person name="Coursin T."/>
            <person name="Rippka R."/>
            <person name="Tandeau De Marsac N."/>
            <person name="Huntemann M."/>
            <person name="Wei C.-L."/>
            <person name="Han J."/>
            <person name="Detter J.C."/>
            <person name="Han C."/>
            <person name="Tapia R."/>
            <person name="Chen A."/>
            <person name="Kyrpides N."/>
            <person name="Mavromatis K."/>
            <person name="Markowitz V."/>
            <person name="Szeto E."/>
            <person name="Ivanova N."/>
            <person name="Pagani I."/>
            <person name="Pati A."/>
            <person name="Goodwin L."/>
            <person name="Nordberg H.P."/>
            <person name="Cantor M.N."/>
            <person name="Hua S.X."/>
            <person name="Woyke T."/>
            <person name="Kerfeld C.A."/>
        </authorList>
    </citation>
    <scope>NUCLEOTIDE SEQUENCE [LARGE SCALE GENOMIC DNA]</scope>
    <source>
        <strain evidence="2 3">PCC 7113</strain>
    </source>
</reference>
<feature type="transmembrane region" description="Helical" evidence="1">
    <location>
        <begin position="123"/>
        <end position="150"/>
    </location>
</feature>
<gene>
    <name evidence="2" type="ORF">Mic7113_4643</name>
</gene>
<dbReference type="HOGENOM" id="CLU_083138_1_1_3"/>
<dbReference type="Proteomes" id="UP000010471">
    <property type="component" value="Chromosome"/>
</dbReference>